<comment type="caution">
    <text evidence="1">The sequence shown here is derived from an EMBL/GenBank/DDBJ whole genome shotgun (WGS) entry which is preliminary data.</text>
</comment>
<reference evidence="1" key="1">
    <citation type="submission" date="2020-11" db="EMBL/GenBank/DDBJ databases">
        <authorList>
            <person name="Koelle M."/>
            <person name="Horta M.A.C."/>
            <person name="Nowrousian M."/>
            <person name="Ohm R.A."/>
            <person name="Benz P."/>
            <person name="Pilgard A."/>
        </authorList>
    </citation>
    <scope>NUCLEOTIDE SEQUENCE</scope>
    <source>
        <strain evidence="1">FPRL280</strain>
    </source>
</reference>
<dbReference type="Proteomes" id="UP000639403">
    <property type="component" value="Unassembled WGS sequence"/>
</dbReference>
<organism evidence="1 2">
    <name type="scientific">Rhodonia placenta</name>
    <dbReference type="NCBI Taxonomy" id="104341"/>
    <lineage>
        <taxon>Eukaryota</taxon>
        <taxon>Fungi</taxon>
        <taxon>Dikarya</taxon>
        <taxon>Basidiomycota</taxon>
        <taxon>Agaricomycotina</taxon>
        <taxon>Agaricomycetes</taxon>
        <taxon>Polyporales</taxon>
        <taxon>Adustoporiaceae</taxon>
        <taxon>Rhodonia</taxon>
    </lineage>
</organism>
<evidence type="ECO:0000313" key="1">
    <source>
        <dbReference type="EMBL" id="KAF9813387.1"/>
    </source>
</evidence>
<name>A0A8H7P1T5_9APHY</name>
<protein>
    <submittedName>
        <fullName evidence="1">Uncharacterized protein</fullName>
    </submittedName>
</protein>
<dbReference type="AlphaFoldDB" id="A0A8H7P1T5"/>
<dbReference type="EMBL" id="JADOXO010000106">
    <property type="protein sequence ID" value="KAF9813387.1"/>
    <property type="molecule type" value="Genomic_DNA"/>
</dbReference>
<accession>A0A8H7P1T5</accession>
<evidence type="ECO:0000313" key="2">
    <source>
        <dbReference type="Proteomes" id="UP000639403"/>
    </source>
</evidence>
<sequence length="149" mass="15876">MKCDRVGIDILKSARTPLKLSPSTAARSAAAATTWFTGAASRCRKAREQTFQTSRAHSTSRSGVSTADILASLVRTESLQFWAPSVYSDAASLPASPASPALLHTASLAQPFCSPSPPTTRQTLRASYGPSARTTIRAGRVLRLPRYDP</sequence>
<proteinExistence type="predicted"/>
<reference evidence="1" key="2">
    <citation type="journal article" name="Front. Microbiol.">
        <title>Degradative Capacity of Two Strains of Rhodonia placenta: From Phenotype to Genotype.</title>
        <authorList>
            <person name="Kolle M."/>
            <person name="Horta M.A.C."/>
            <person name="Nowrousian M."/>
            <person name="Ohm R.A."/>
            <person name="Benz J.P."/>
            <person name="Pilgard A."/>
        </authorList>
    </citation>
    <scope>NUCLEOTIDE SEQUENCE</scope>
    <source>
        <strain evidence="1">FPRL280</strain>
    </source>
</reference>
<gene>
    <name evidence="1" type="ORF">IEO21_05621</name>
</gene>